<feature type="domain" description="PPM-type phosphatase" evidence="1">
    <location>
        <begin position="1"/>
        <end position="232"/>
    </location>
</feature>
<dbReference type="PANTHER" id="PTHR13832:SF827">
    <property type="entry name" value="PROTEIN PHOSPHATASE 1L"/>
    <property type="match status" value="1"/>
</dbReference>
<dbReference type="Gene3D" id="3.60.40.10">
    <property type="entry name" value="PPM-type phosphatase domain"/>
    <property type="match status" value="1"/>
</dbReference>
<dbReference type="PATRIC" id="fig|1177154.3.peg.1490"/>
<sequence length="236" mass="25648">MIWRGQGRTHKGRRAENEDALVCRDGDGLWAVIDGMGGHEAGDLAATMVRESLESLFLGGGIAHRLVAVETALQTVNHAIRHHAAINMRSKPMGATVVVLLVYRGEAAVMWAGDSRLYRYNDDAMAMLTRDHTPVQALVDAGQLTEQQAMAHPRANVIYQAVGIGEKLSLEQARFEVTGDERFLLTSDGVHSVLTVENLASLMQHRVSASGVLKAALDRQSRDNVTAVIVSADEEE</sequence>
<dbReference type="STRING" id="1177154.Y5S_01461"/>
<dbReference type="EMBL" id="ARXV01000004">
    <property type="protein sequence ID" value="KGD65568.1"/>
    <property type="molecule type" value="Genomic_DNA"/>
</dbReference>
<reference evidence="2 3" key="1">
    <citation type="submission" date="2012-09" db="EMBL/GenBank/DDBJ databases">
        <title>Genome Sequence of alkane-degrading Bacterium Alcanivorax sp. 19-m-6.</title>
        <authorList>
            <person name="Lai Q."/>
            <person name="Shao Z."/>
        </authorList>
    </citation>
    <scope>NUCLEOTIDE SEQUENCE [LARGE SCALE GENOMIC DNA]</scope>
    <source>
        <strain evidence="2 3">19-m-6</strain>
    </source>
</reference>
<comment type="caution">
    <text evidence="2">The sequence shown here is derived from an EMBL/GenBank/DDBJ whole genome shotgun (WGS) entry which is preliminary data.</text>
</comment>
<dbReference type="GO" id="GO:0004722">
    <property type="term" value="F:protein serine/threonine phosphatase activity"/>
    <property type="evidence" value="ECO:0007669"/>
    <property type="project" value="InterPro"/>
</dbReference>
<dbReference type="PANTHER" id="PTHR13832">
    <property type="entry name" value="PROTEIN PHOSPHATASE 2C"/>
    <property type="match status" value="1"/>
</dbReference>
<dbReference type="Proteomes" id="UP000029444">
    <property type="component" value="Unassembled WGS sequence"/>
</dbReference>
<dbReference type="PROSITE" id="PS51746">
    <property type="entry name" value="PPM_2"/>
    <property type="match status" value="1"/>
</dbReference>
<evidence type="ECO:0000313" key="3">
    <source>
        <dbReference type="Proteomes" id="UP000029444"/>
    </source>
</evidence>
<keyword evidence="3" id="KW-1185">Reference proteome</keyword>
<gene>
    <name evidence="2" type="ORF">Y5S_01461</name>
</gene>
<dbReference type="InterPro" id="IPR036457">
    <property type="entry name" value="PPM-type-like_dom_sf"/>
</dbReference>
<name>A0A095TT52_9GAMM</name>
<proteinExistence type="predicted"/>
<evidence type="ECO:0000259" key="1">
    <source>
        <dbReference type="PROSITE" id="PS51746"/>
    </source>
</evidence>
<organism evidence="2 3">
    <name type="scientific">Alcanivorax nanhaiticus</name>
    <dbReference type="NCBI Taxonomy" id="1177154"/>
    <lineage>
        <taxon>Bacteria</taxon>
        <taxon>Pseudomonadati</taxon>
        <taxon>Pseudomonadota</taxon>
        <taxon>Gammaproteobacteria</taxon>
        <taxon>Oceanospirillales</taxon>
        <taxon>Alcanivoracaceae</taxon>
        <taxon>Alcanivorax</taxon>
    </lineage>
</organism>
<dbReference type="SMART" id="SM00331">
    <property type="entry name" value="PP2C_SIG"/>
    <property type="match status" value="1"/>
</dbReference>
<dbReference type="InterPro" id="IPR001932">
    <property type="entry name" value="PPM-type_phosphatase-like_dom"/>
</dbReference>
<dbReference type="SMART" id="SM00332">
    <property type="entry name" value="PP2Cc"/>
    <property type="match status" value="1"/>
</dbReference>
<dbReference type="InterPro" id="IPR015655">
    <property type="entry name" value="PP2C"/>
</dbReference>
<dbReference type="SUPFAM" id="SSF81606">
    <property type="entry name" value="PP2C-like"/>
    <property type="match status" value="1"/>
</dbReference>
<accession>A0A095TT52</accession>
<protein>
    <submittedName>
        <fullName evidence="2">Serine/threonine phosphoprotein phosphatase Stp1</fullName>
    </submittedName>
</protein>
<dbReference type="OrthoDB" id="9801841at2"/>
<dbReference type="CDD" id="cd00143">
    <property type="entry name" value="PP2Cc"/>
    <property type="match status" value="1"/>
</dbReference>
<evidence type="ECO:0000313" key="2">
    <source>
        <dbReference type="EMBL" id="KGD65568.1"/>
    </source>
</evidence>
<dbReference type="RefSeq" id="WP_035231775.1">
    <property type="nucleotide sequence ID" value="NZ_ARXV01000004.1"/>
</dbReference>
<dbReference type="eggNOG" id="COG0631">
    <property type="taxonomic scope" value="Bacteria"/>
</dbReference>
<dbReference type="Pfam" id="PF13672">
    <property type="entry name" value="PP2C_2"/>
    <property type="match status" value="1"/>
</dbReference>
<dbReference type="AlphaFoldDB" id="A0A095TT52"/>